<reference evidence="2 3" key="1">
    <citation type="submission" date="2020-10" db="EMBL/GenBank/DDBJ databases">
        <title>Phylogeny of dyella-like bacteria.</title>
        <authorList>
            <person name="Fu J."/>
        </authorList>
    </citation>
    <scope>NUCLEOTIDE SEQUENCE [LARGE SCALE GENOMIC DNA]</scope>
    <source>
        <strain evidence="2 3">BB4</strain>
    </source>
</reference>
<keyword evidence="1" id="KW-0812">Transmembrane</keyword>
<dbReference type="RefSeq" id="WP_379985992.1">
    <property type="nucleotide sequence ID" value="NZ_JADIKD010000007.1"/>
</dbReference>
<evidence type="ECO:0000313" key="3">
    <source>
        <dbReference type="Proteomes" id="UP001620408"/>
    </source>
</evidence>
<proteinExistence type="predicted"/>
<keyword evidence="1" id="KW-0472">Membrane</keyword>
<feature type="transmembrane region" description="Helical" evidence="1">
    <location>
        <begin position="43"/>
        <end position="62"/>
    </location>
</feature>
<evidence type="ECO:0000256" key="1">
    <source>
        <dbReference type="SAM" id="Phobius"/>
    </source>
</evidence>
<comment type="caution">
    <text evidence="2">The sequence shown here is derived from an EMBL/GenBank/DDBJ whole genome shotgun (WGS) entry which is preliminary data.</text>
</comment>
<keyword evidence="3" id="KW-1185">Reference proteome</keyword>
<feature type="transmembrane region" description="Helical" evidence="1">
    <location>
        <begin position="69"/>
        <end position="90"/>
    </location>
</feature>
<keyword evidence="1" id="KW-1133">Transmembrane helix</keyword>
<evidence type="ECO:0008006" key="4">
    <source>
        <dbReference type="Google" id="ProtNLM"/>
    </source>
</evidence>
<name>A0ABW8K371_9GAMM</name>
<dbReference type="EMBL" id="JADIKD010000007">
    <property type="protein sequence ID" value="MFK2916626.1"/>
    <property type="molecule type" value="Genomic_DNA"/>
</dbReference>
<organism evidence="2 3">
    <name type="scientific">Dyella koreensis</name>
    <dbReference type="NCBI Taxonomy" id="311235"/>
    <lineage>
        <taxon>Bacteria</taxon>
        <taxon>Pseudomonadati</taxon>
        <taxon>Pseudomonadota</taxon>
        <taxon>Gammaproteobacteria</taxon>
        <taxon>Lysobacterales</taxon>
        <taxon>Rhodanobacteraceae</taxon>
        <taxon>Dyella</taxon>
    </lineage>
</organism>
<accession>A0ABW8K371</accession>
<protein>
    <recommendedName>
        <fullName evidence="4">PH domain-containing protein</fullName>
    </recommendedName>
</protein>
<gene>
    <name evidence="2" type="ORF">ISS97_05075</name>
</gene>
<evidence type="ECO:0000313" key="2">
    <source>
        <dbReference type="EMBL" id="MFK2916626.1"/>
    </source>
</evidence>
<dbReference type="Proteomes" id="UP001620408">
    <property type="component" value="Unassembled WGS sequence"/>
</dbReference>
<sequence>MGTALVYILTSSTLATILAFTRSKGHAVVGGEDVFRYRPKLLRIAHGCCFLPIVCAAFICLVARPAPGILAITFLMSTGMLACGLMFWLWNGLRSFEVRVQADGLAISKAGRTSKLPFDQVSKVIYLNPSSDGGTLELYGPNKRSLIEFTDTIEDIDQLAELVVSKARAHRVECLVTKSRPMSA</sequence>